<feature type="compositionally biased region" description="Basic and acidic residues" evidence="8">
    <location>
        <begin position="108"/>
        <end position="122"/>
    </location>
</feature>
<dbReference type="InterPro" id="IPR004827">
    <property type="entry name" value="bZIP"/>
</dbReference>
<dbReference type="Pfam" id="PF07777">
    <property type="entry name" value="MFMR"/>
    <property type="match status" value="1"/>
</dbReference>
<evidence type="ECO:0000256" key="1">
    <source>
        <dbReference type="ARBA" id="ARBA00004123"/>
    </source>
</evidence>
<dbReference type="FunFam" id="1.20.5.170:FF:000063">
    <property type="entry name" value="G-box binding factor 3"/>
    <property type="match status" value="1"/>
</dbReference>
<gene>
    <name evidence="10" type="primary">GBF1</name>
</gene>
<comment type="similarity">
    <text evidence="2">Belongs to the bZIP family.</text>
</comment>
<protein>
    <submittedName>
        <fullName evidence="10">G-box binding factor 1</fullName>
    </submittedName>
</protein>
<sequence length="382" mass="40634">MAHDEAVATQRTGKTGSPPKDQPAPCPYPDWSAMQAYYGHGVMPPAYFAPPMAPGHPPPPYMWGPQPMMPPPFGTPYAAMYPHGGAYPHPLMPMMANPLSVEPAKSASSKDRSSNKKLKEMDGTAVSTGSGNSKKTPSSGDYSGEGSSDVNDLKVSRTSTRRSLDGGLDTEANGAARNKDVLTPNPIMGNGAIFPNQCFPSPVIKPTVTNAATSRAIGTPVSPLPGVMIPAHTGISSELSTKDEREVKREKRKQSNREPARRSRLRKQAETEELAVQVESLTAENTSLRSEIGKLTKSSGKLRLENSALVVKLKDTAAPTKAEMPLDIPAAVASSSSPRIVENFLSMIDDTSQPGVNNHEQSEPKLRQLLSSSAPTDVVAAS</sequence>
<evidence type="ECO:0000259" key="9">
    <source>
        <dbReference type="PROSITE" id="PS50217"/>
    </source>
</evidence>
<organism evidence="10">
    <name type="scientific">Poa pratensis</name>
    <name type="common">Kentucky bluegrass</name>
    <name type="synonym">Phalaris japonica</name>
    <dbReference type="NCBI Taxonomy" id="4545"/>
    <lineage>
        <taxon>Eukaryota</taxon>
        <taxon>Viridiplantae</taxon>
        <taxon>Streptophyta</taxon>
        <taxon>Embryophyta</taxon>
        <taxon>Tracheophyta</taxon>
        <taxon>Spermatophyta</taxon>
        <taxon>Magnoliopsida</taxon>
        <taxon>Liliopsida</taxon>
        <taxon>Poales</taxon>
        <taxon>Poaceae</taxon>
        <taxon>BOP clade</taxon>
        <taxon>Pooideae</taxon>
        <taxon>Poodae</taxon>
        <taxon>Poeae</taxon>
        <taxon>Poeae Chloroplast Group 2 (Poeae type)</taxon>
        <taxon>Poodinae</taxon>
        <taxon>Poinae</taxon>
        <taxon>Poa</taxon>
    </lineage>
</organism>
<evidence type="ECO:0000256" key="3">
    <source>
        <dbReference type="ARBA" id="ARBA00023015"/>
    </source>
</evidence>
<comment type="subcellular location">
    <subcellularLocation>
        <location evidence="1">Nucleus</location>
    </subcellularLocation>
</comment>
<dbReference type="PROSITE" id="PS50217">
    <property type="entry name" value="BZIP"/>
    <property type="match status" value="1"/>
</dbReference>
<feature type="coiled-coil region" evidence="7">
    <location>
        <begin position="271"/>
        <end position="298"/>
    </location>
</feature>
<feature type="region of interest" description="Disordered" evidence="8">
    <location>
        <begin position="350"/>
        <end position="382"/>
    </location>
</feature>
<keyword evidence="6" id="KW-0539">Nucleus</keyword>
<feature type="region of interest" description="Disordered" evidence="8">
    <location>
        <begin position="228"/>
        <end position="269"/>
    </location>
</feature>
<dbReference type="PANTHER" id="PTHR45967">
    <property type="entry name" value="G-BOX-BINDING FACTOR 3-RELATED"/>
    <property type="match status" value="1"/>
</dbReference>
<feature type="compositionally biased region" description="Polar residues" evidence="8">
    <location>
        <begin position="125"/>
        <end position="137"/>
    </location>
</feature>
<evidence type="ECO:0000256" key="5">
    <source>
        <dbReference type="ARBA" id="ARBA00023163"/>
    </source>
</evidence>
<feature type="region of interest" description="Disordered" evidence="8">
    <location>
        <begin position="102"/>
        <end position="182"/>
    </location>
</feature>
<dbReference type="Gene3D" id="1.20.5.170">
    <property type="match status" value="1"/>
</dbReference>
<dbReference type="InterPro" id="IPR044827">
    <property type="entry name" value="GBF-like"/>
</dbReference>
<evidence type="ECO:0000256" key="6">
    <source>
        <dbReference type="ARBA" id="ARBA00023242"/>
    </source>
</evidence>
<name>A0A4D6WLI7_POAPR</name>
<dbReference type="InterPro" id="IPR045314">
    <property type="entry name" value="bZIP_plant_GBF1"/>
</dbReference>
<dbReference type="EMBL" id="MK327144">
    <property type="protein sequence ID" value="QCI02845.1"/>
    <property type="molecule type" value="mRNA"/>
</dbReference>
<evidence type="ECO:0000256" key="2">
    <source>
        <dbReference type="ARBA" id="ARBA00007163"/>
    </source>
</evidence>
<evidence type="ECO:0000256" key="7">
    <source>
        <dbReference type="SAM" id="Coils"/>
    </source>
</evidence>
<dbReference type="GO" id="GO:0005737">
    <property type="term" value="C:cytoplasm"/>
    <property type="evidence" value="ECO:0007669"/>
    <property type="project" value="UniProtKB-ARBA"/>
</dbReference>
<dbReference type="AlphaFoldDB" id="A0A4D6WLI7"/>
<dbReference type="InterPro" id="IPR046347">
    <property type="entry name" value="bZIP_sf"/>
</dbReference>
<reference evidence="10" key="1">
    <citation type="journal article" date="2019" name="Int. J. Mol. Sci.">
        <title>Altered Promoter and G-Box Binding Factor for 1-Deoxy-d-Xylulose-5-Phosphate Synthase Gene Grown from Poa pratensis Seeds after Spaceflight.</title>
        <authorList>
            <person name="Gan L."/>
            <person name="Chao Y."/>
            <person name="Su H."/>
            <person name="Ren Y."/>
            <person name="Yin S."/>
            <person name="Han L."/>
        </authorList>
    </citation>
    <scope>NUCLEOTIDE SEQUENCE</scope>
</reference>
<proteinExistence type="evidence at transcript level"/>
<dbReference type="SUPFAM" id="SSF57959">
    <property type="entry name" value="Leucine zipper domain"/>
    <property type="match status" value="1"/>
</dbReference>
<feature type="compositionally biased region" description="Low complexity" evidence="8">
    <location>
        <begin position="138"/>
        <end position="149"/>
    </location>
</feature>
<feature type="domain" description="BZIP" evidence="9">
    <location>
        <begin position="246"/>
        <end position="309"/>
    </location>
</feature>
<dbReference type="GO" id="GO:0000976">
    <property type="term" value="F:transcription cis-regulatory region binding"/>
    <property type="evidence" value="ECO:0007669"/>
    <property type="project" value="UniProtKB-ARBA"/>
</dbReference>
<accession>A0A4D6WLI7</accession>
<keyword evidence="5" id="KW-0804">Transcription</keyword>
<keyword evidence="7" id="KW-0175">Coiled coil</keyword>
<dbReference type="CDD" id="cd14702">
    <property type="entry name" value="bZIP_plant_GBF1"/>
    <property type="match status" value="1"/>
</dbReference>
<dbReference type="PANTHER" id="PTHR45967:SF46">
    <property type="entry name" value="OS02G0578500 PROTEIN"/>
    <property type="match status" value="1"/>
</dbReference>
<evidence type="ECO:0000256" key="8">
    <source>
        <dbReference type="SAM" id="MobiDB-lite"/>
    </source>
</evidence>
<evidence type="ECO:0000313" key="10">
    <source>
        <dbReference type="EMBL" id="QCI02845.1"/>
    </source>
</evidence>
<evidence type="ECO:0000256" key="4">
    <source>
        <dbReference type="ARBA" id="ARBA00023125"/>
    </source>
</evidence>
<keyword evidence="4" id="KW-0238">DNA-binding</keyword>
<dbReference type="GO" id="GO:0005634">
    <property type="term" value="C:nucleus"/>
    <property type="evidence" value="ECO:0007669"/>
    <property type="project" value="UniProtKB-SubCell"/>
</dbReference>
<dbReference type="GO" id="GO:0003700">
    <property type="term" value="F:DNA-binding transcription factor activity"/>
    <property type="evidence" value="ECO:0007669"/>
    <property type="project" value="InterPro"/>
</dbReference>
<feature type="compositionally biased region" description="Polar residues" evidence="8">
    <location>
        <begin position="350"/>
        <end position="359"/>
    </location>
</feature>
<dbReference type="InterPro" id="IPR012900">
    <property type="entry name" value="MFMR"/>
</dbReference>
<keyword evidence="3" id="KW-0805">Transcription regulation</keyword>
<feature type="region of interest" description="Disordered" evidence="8">
    <location>
        <begin position="1"/>
        <end position="26"/>
    </location>
</feature>
<dbReference type="Pfam" id="PF00170">
    <property type="entry name" value="bZIP_1"/>
    <property type="match status" value="1"/>
</dbReference>
<feature type="compositionally biased region" description="Basic and acidic residues" evidence="8">
    <location>
        <begin position="240"/>
        <end position="261"/>
    </location>
</feature>
<dbReference type="SMART" id="SM00338">
    <property type="entry name" value="BRLZ"/>
    <property type="match status" value="1"/>
</dbReference>